<dbReference type="PANTHER" id="PTHR14362">
    <property type="entry name" value="COILED-COIL DOMAIN-CONTAINING PROTEIN 81"/>
    <property type="match status" value="1"/>
</dbReference>
<protein>
    <submittedName>
        <fullName evidence="2">CCD81 protein</fullName>
    </submittedName>
</protein>
<reference evidence="2 3" key="1">
    <citation type="submission" date="2019-09" db="EMBL/GenBank/DDBJ databases">
        <title>Bird 10,000 Genomes (B10K) Project - Family phase.</title>
        <authorList>
            <person name="Zhang G."/>
        </authorList>
    </citation>
    <scope>NUCLEOTIDE SEQUENCE [LARGE SCALE GENOMIC DNA]</scope>
    <source>
        <strain evidence="2">B10K-DU-008-62</strain>
        <tissue evidence="2">Mixed tissue sample</tissue>
    </source>
</reference>
<evidence type="ECO:0000259" key="1">
    <source>
        <dbReference type="Pfam" id="PF18289"/>
    </source>
</evidence>
<gene>
    <name evidence="2" type="primary">Ccdc81_1</name>
    <name evidence="2" type="ORF">CHOACU_R15227</name>
</gene>
<feature type="non-terminal residue" evidence="2">
    <location>
        <position position="1"/>
    </location>
</feature>
<name>A0A7L0UQD5_CHOAC</name>
<dbReference type="OrthoDB" id="125906at2759"/>
<comment type="caution">
    <text evidence="2">The sequence shown here is derived from an EMBL/GenBank/DDBJ whole genome shotgun (WGS) entry which is preliminary data.</text>
</comment>
<dbReference type="InterPro" id="IPR040673">
    <property type="entry name" value="CCDC81_HU_dom_2"/>
</dbReference>
<evidence type="ECO:0000313" key="3">
    <source>
        <dbReference type="Proteomes" id="UP000568556"/>
    </source>
</evidence>
<dbReference type="InterPro" id="IPR026295">
    <property type="entry name" value="CCD81"/>
</dbReference>
<feature type="non-terminal residue" evidence="2">
    <location>
        <position position="232"/>
    </location>
</feature>
<feature type="domain" description="CCDC81 HU" evidence="1">
    <location>
        <begin position="91"/>
        <end position="162"/>
    </location>
</feature>
<keyword evidence="3" id="KW-1185">Reference proteome</keyword>
<dbReference type="PANTHER" id="PTHR14362:SF2">
    <property type="entry name" value="COILED-COIL DOMAIN-CONTAINING PROTEIN 81"/>
    <property type="match status" value="1"/>
</dbReference>
<evidence type="ECO:0000313" key="2">
    <source>
        <dbReference type="EMBL" id="NXL68903.1"/>
    </source>
</evidence>
<dbReference type="GO" id="GO:0005815">
    <property type="term" value="C:microtubule organizing center"/>
    <property type="evidence" value="ECO:0007669"/>
    <property type="project" value="TreeGrafter"/>
</dbReference>
<sequence>LRVDVSFPSFPDITTIWSSVSKHVQQLLLERKPPAVSVTGLGIFFIQRWLSFENGKVQTFRRPMFSLSSTVARIRDLQHACLSLPDDIKKVSVNYRKIHSDVPYSEEVVKNCMQETRNFFYFILRNREDTNFILKDIGTLAIRGKDVTMAFCEDFLLRLNKSTYVVEKLLMRRWVISDEEVNLCPSRFGRVHQFPQFEISTVPRRASLTDEEIFPEFERALGTMGIRGNVSD</sequence>
<organism evidence="2 3">
    <name type="scientific">Chordeiles acutipennis</name>
    <name type="common">Lesser nighthawk</name>
    <name type="synonym">Caprimulgus acutipennis</name>
    <dbReference type="NCBI Taxonomy" id="118183"/>
    <lineage>
        <taxon>Eukaryota</taxon>
        <taxon>Metazoa</taxon>
        <taxon>Chordata</taxon>
        <taxon>Craniata</taxon>
        <taxon>Vertebrata</taxon>
        <taxon>Euteleostomi</taxon>
        <taxon>Archelosauria</taxon>
        <taxon>Archosauria</taxon>
        <taxon>Dinosauria</taxon>
        <taxon>Saurischia</taxon>
        <taxon>Theropoda</taxon>
        <taxon>Coelurosauria</taxon>
        <taxon>Aves</taxon>
        <taxon>Neognathae</taxon>
        <taxon>Neoaves</taxon>
        <taxon>Strisores</taxon>
        <taxon>Caprimulgiformes</taxon>
        <taxon>Caprimulgidae</taxon>
        <taxon>Chordeilinae</taxon>
        <taxon>Chordeiles</taxon>
    </lineage>
</organism>
<proteinExistence type="predicted"/>
<dbReference type="AlphaFoldDB" id="A0A7L0UQD5"/>
<dbReference type="Pfam" id="PF18289">
    <property type="entry name" value="HU-CCDC81_euk_2"/>
    <property type="match status" value="1"/>
</dbReference>
<dbReference type="EMBL" id="VXAQ01005156">
    <property type="protein sequence ID" value="NXL68903.1"/>
    <property type="molecule type" value="Genomic_DNA"/>
</dbReference>
<dbReference type="Proteomes" id="UP000568556">
    <property type="component" value="Unassembled WGS sequence"/>
</dbReference>
<accession>A0A7L0UQD5</accession>